<organism evidence="2 3">
    <name type="scientific">Natronomonas pharaonis (strain ATCC 35678 / DSM 2160 / CIP 103997 / JCM 8858 / NBRC 14720 / NCIMB 2260 / Gabara)</name>
    <name type="common">Halobacterium pharaonis</name>
    <dbReference type="NCBI Taxonomy" id="348780"/>
    <lineage>
        <taxon>Archaea</taxon>
        <taxon>Methanobacteriati</taxon>
        <taxon>Methanobacteriota</taxon>
        <taxon>Stenosarchaea group</taxon>
        <taxon>Halobacteria</taxon>
        <taxon>Halobacteriales</taxon>
        <taxon>Natronomonadaceae</taxon>
        <taxon>Natronomonas</taxon>
    </lineage>
</organism>
<feature type="region of interest" description="Disordered" evidence="1">
    <location>
        <begin position="73"/>
        <end position="99"/>
    </location>
</feature>
<feature type="region of interest" description="Disordered" evidence="1">
    <location>
        <begin position="156"/>
        <end position="272"/>
    </location>
</feature>
<keyword evidence="3" id="KW-1185">Reference proteome</keyword>
<reference evidence="2 3" key="1">
    <citation type="journal article" date="2005" name="Genome Res.">
        <title>Living with two extremes: conclusions from the genome sequence of Natronomonas pharaonis.</title>
        <authorList>
            <person name="Falb M."/>
            <person name="Pfeiffer F."/>
            <person name="Palm P."/>
            <person name="Rodewald K."/>
            <person name="Hickmann V."/>
            <person name="Tittor J."/>
            <person name="Oesterhelt D."/>
        </authorList>
    </citation>
    <scope>NUCLEOTIDE SEQUENCE [LARGE SCALE GENOMIC DNA]</scope>
    <source>
        <strain evidence="3">ATCC 35678 / DSM 2160 / CIP 103997 / JCM 8858 / NBRC 14720 / NCIMB 2260 / Gabara</strain>
    </source>
</reference>
<dbReference type="OrthoDB" id="242870at2157"/>
<dbReference type="Proteomes" id="UP000002698">
    <property type="component" value="Chromosome"/>
</dbReference>
<name>A0A1U7EUE2_NATPD</name>
<dbReference type="GeneID" id="3701015"/>
<evidence type="ECO:0000256" key="1">
    <source>
        <dbReference type="SAM" id="MobiDB-lite"/>
    </source>
</evidence>
<dbReference type="HOGENOM" id="CLU_1021634_0_0_2"/>
<feature type="compositionally biased region" description="Gly residues" evidence="1">
    <location>
        <begin position="258"/>
        <end position="272"/>
    </location>
</feature>
<dbReference type="STRING" id="348780.NP_0970A"/>
<sequence>MTTAQTGLVVALTAVLLATVAGAGVVAADDDADALAVDVEQPDDVVLTVTDDGDAVENATVTVSIAEDNETDTSNVTYDETGTHTTDANGTVSLSPPESTVDVTVAATDDDRTTTTEATLTAAADDEAFGQQVSAFVHQLLHGDETNATVGQQVSDFVTDHNPGNASTGGPWGPPAHAGPDSERPGHAGPGGDAERPGADAPRGPGSTDRHEQAGGPATDAPDQNSTDDRRGPADGDRSGQATDGDDDEETTTPERGSGSGSGGNSGSGPGR</sequence>
<dbReference type="RefSeq" id="WP_011322211.1">
    <property type="nucleotide sequence ID" value="NC_007426.1"/>
</dbReference>
<evidence type="ECO:0000313" key="2">
    <source>
        <dbReference type="EMBL" id="CAI48576.1"/>
    </source>
</evidence>
<dbReference type="EnsemblBacteria" id="CAI48576">
    <property type="protein sequence ID" value="CAI48576"/>
    <property type="gene ID" value="NP_0970A"/>
</dbReference>
<protein>
    <submittedName>
        <fullName evidence="2">Uncharacterized protein</fullName>
    </submittedName>
</protein>
<dbReference type="KEGG" id="nph:NP_0970A"/>
<proteinExistence type="predicted"/>
<feature type="compositionally biased region" description="Polar residues" evidence="1">
    <location>
        <begin position="73"/>
        <end position="98"/>
    </location>
</feature>
<feature type="compositionally biased region" description="Polar residues" evidence="1">
    <location>
        <begin position="156"/>
        <end position="168"/>
    </location>
</feature>
<dbReference type="EMBL" id="CR936257">
    <property type="protein sequence ID" value="CAI48576.1"/>
    <property type="molecule type" value="Genomic_DNA"/>
</dbReference>
<evidence type="ECO:0000313" key="3">
    <source>
        <dbReference type="Proteomes" id="UP000002698"/>
    </source>
</evidence>
<accession>A0A1U7EUE2</accession>
<feature type="compositionally biased region" description="Basic and acidic residues" evidence="1">
    <location>
        <begin position="227"/>
        <end position="238"/>
    </location>
</feature>
<gene>
    <name evidence="2" type="ordered locus">NP_0970A</name>
</gene>
<dbReference type="eggNOG" id="arCOG06339">
    <property type="taxonomic scope" value="Archaea"/>
</dbReference>
<dbReference type="AlphaFoldDB" id="A0A1U7EUE2"/>